<keyword evidence="8 10" id="KW-0092">Biotin</keyword>
<dbReference type="InterPro" id="IPR005468">
    <property type="entry name" value="Avidin/str"/>
</dbReference>
<evidence type="ECO:0000256" key="7">
    <source>
        <dbReference type="ARBA" id="ARBA00023180"/>
    </source>
</evidence>
<reference evidence="12 13" key="1">
    <citation type="journal article" date="2010" name="PLoS Biol.">
        <title>Multi-platform next-generation sequencing of the domestic turkey (Meleagris gallopavo): genome assembly and analysis.</title>
        <authorList>
            <person name="Dalloul R.A."/>
            <person name="Long J.A."/>
            <person name="Zimin A.V."/>
            <person name="Aslam L."/>
            <person name="Beal K."/>
            <person name="Blomberg L.A."/>
            <person name="Bouffard P."/>
            <person name="Burt D.W."/>
            <person name="Crasta O."/>
            <person name="Crooijmans R.P."/>
            <person name="Cooper K."/>
            <person name="Coulombe R.A."/>
            <person name="De S."/>
            <person name="Delany M.E."/>
            <person name="Dodgson J.B."/>
            <person name="Dong J.J."/>
            <person name="Evans C."/>
            <person name="Frederickson K.M."/>
            <person name="Flicek P."/>
            <person name="Florea L."/>
            <person name="Folkerts O."/>
            <person name="Groenen M.A."/>
            <person name="Harkins T.T."/>
            <person name="Herrero J."/>
            <person name="Hoffmann S."/>
            <person name="Megens H.J."/>
            <person name="Jiang A."/>
            <person name="de Jong P."/>
            <person name="Kaiser P."/>
            <person name="Kim H."/>
            <person name="Kim K.W."/>
            <person name="Kim S."/>
            <person name="Langenberger D."/>
            <person name="Lee M.K."/>
            <person name="Lee T."/>
            <person name="Mane S."/>
            <person name="Marcais G."/>
            <person name="Marz M."/>
            <person name="McElroy A.P."/>
            <person name="Modise T."/>
            <person name="Nefedov M."/>
            <person name="Notredame C."/>
            <person name="Paton I.R."/>
            <person name="Payne W.S."/>
            <person name="Pertea G."/>
            <person name="Prickett D."/>
            <person name="Puiu D."/>
            <person name="Qioa D."/>
            <person name="Raineri E."/>
            <person name="Ruffier M."/>
            <person name="Salzberg S.L."/>
            <person name="Schatz M.C."/>
            <person name="Scheuring C."/>
            <person name="Schmidt C.J."/>
            <person name="Schroeder S."/>
            <person name="Searle S.M."/>
            <person name="Smith E.J."/>
            <person name="Smith J."/>
            <person name="Sonstegard T.S."/>
            <person name="Stadler P.F."/>
            <person name="Tafer H."/>
            <person name="Tu Z.J."/>
            <person name="Van Tassell C.P."/>
            <person name="Vilella A.J."/>
            <person name="Williams K.P."/>
            <person name="Yorke J.A."/>
            <person name="Zhang L."/>
            <person name="Zhang H.B."/>
            <person name="Zhang X."/>
            <person name="Zhang Y."/>
            <person name="Reed K.M."/>
        </authorList>
    </citation>
    <scope>NUCLEOTIDE SEQUENCE [LARGE SCALE GENOMIC DNA]</scope>
</reference>
<keyword evidence="4 10" id="KW-0964">Secreted</keyword>
<accession>A0A803YF53</accession>
<dbReference type="InParanoid" id="A0A803YF53"/>
<evidence type="ECO:0000256" key="6">
    <source>
        <dbReference type="ARBA" id="ARBA00023157"/>
    </source>
</evidence>
<reference evidence="12" key="2">
    <citation type="submission" date="2025-08" db="UniProtKB">
        <authorList>
            <consortium name="Ensembl"/>
        </authorList>
    </citation>
    <scope>IDENTIFICATION</scope>
</reference>
<dbReference type="GO" id="GO:0005576">
    <property type="term" value="C:extracellular region"/>
    <property type="evidence" value="ECO:0007669"/>
    <property type="project" value="UniProtKB-SubCell"/>
</dbReference>
<evidence type="ECO:0000256" key="11">
    <source>
        <dbReference type="SAM" id="MobiDB-lite"/>
    </source>
</evidence>
<evidence type="ECO:0000256" key="2">
    <source>
        <dbReference type="ARBA" id="ARBA00006297"/>
    </source>
</evidence>
<evidence type="ECO:0000256" key="9">
    <source>
        <dbReference type="PIRSR" id="PIRSR605468-51"/>
    </source>
</evidence>
<comment type="function">
    <text evidence="10">Forms a strong non-covalent specific complex with biotin.</text>
</comment>
<sequence>MWAHPDCITLGRVTDGSNKKARERAGGMSPARSAPGCPPAADMVHATSSLLLLLLSLALLAPGHSAKKCLLTGKWINDLGSNMTIGAVNNRGEFSGTYHTAVTATSNDIKESPLYGTQNNINKKTQPTFGFTVNWKFSESTTVFTGQCFIDRNGKEVLKTMWLLRSIVDDINDDWKATRVGINVFTRLRSVKE</sequence>
<feature type="region of interest" description="Disordered" evidence="11">
    <location>
        <begin position="13"/>
        <end position="37"/>
    </location>
</feature>
<evidence type="ECO:0000313" key="13">
    <source>
        <dbReference type="Proteomes" id="UP000001645"/>
    </source>
</evidence>
<feature type="disulfide bond" evidence="9">
    <location>
        <begin position="69"/>
        <end position="148"/>
    </location>
</feature>
<evidence type="ECO:0000256" key="4">
    <source>
        <dbReference type="ARBA" id="ARBA00022525"/>
    </source>
</evidence>
<evidence type="ECO:0000256" key="8">
    <source>
        <dbReference type="ARBA" id="ARBA00023267"/>
    </source>
</evidence>
<keyword evidence="6 9" id="KW-1015">Disulfide bond</keyword>
<dbReference type="Gene3D" id="2.40.128.30">
    <property type="entry name" value="Avidin-like"/>
    <property type="match status" value="1"/>
</dbReference>
<dbReference type="Ensembl" id="ENSMGAT00000028768.1">
    <property type="protein sequence ID" value="ENSMGAP00000030400.1"/>
    <property type="gene ID" value="ENSMGAG00000001978.2"/>
</dbReference>
<dbReference type="GeneTree" id="ENSGT00390000001847"/>
<dbReference type="Proteomes" id="UP000001645">
    <property type="component" value="Chromosome Z"/>
</dbReference>
<dbReference type="GO" id="GO:0009374">
    <property type="term" value="F:biotin binding"/>
    <property type="evidence" value="ECO:0007669"/>
    <property type="project" value="UniProtKB-UniRule"/>
</dbReference>
<dbReference type="PANTHER" id="PTHR34399">
    <property type="entry name" value="AVIDIN-RELATED"/>
    <property type="match status" value="1"/>
</dbReference>
<dbReference type="PRINTS" id="PR00709">
    <property type="entry name" value="AVIDIN"/>
</dbReference>
<evidence type="ECO:0000256" key="5">
    <source>
        <dbReference type="ARBA" id="ARBA00022729"/>
    </source>
</evidence>
<dbReference type="PANTHER" id="PTHR34399:SF3">
    <property type="entry name" value="AVID PROTEIN-RELATED"/>
    <property type="match status" value="1"/>
</dbReference>
<dbReference type="PROSITE" id="PS51326">
    <property type="entry name" value="AVIDIN_2"/>
    <property type="match status" value="1"/>
</dbReference>
<organism evidence="12 13">
    <name type="scientific">Meleagris gallopavo</name>
    <name type="common">Wild turkey</name>
    <dbReference type="NCBI Taxonomy" id="9103"/>
    <lineage>
        <taxon>Eukaryota</taxon>
        <taxon>Metazoa</taxon>
        <taxon>Chordata</taxon>
        <taxon>Craniata</taxon>
        <taxon>Vertebrata</taxon>
        <taxon>Euteleostomi</taxon>
        <taxon>Archelosauria</taxon>
        <taxon>Archosauria</taxon>
        <taxon>Dinosauria</taxon>
        <taxon>Saurischia</taxon>
        <taxon>Theropoda</taxon>
        <taxon>Coelurosauria</taxon>
        <taxon>Aves</taxon>
        <taxon>Neognathae</taxon>
        <taxon>Galloanserae</taxon>
        <taxon>Galliformes</taxon>
        <taxon>Phasianidae</taxon>
        <taxon>Meleagridinae</taxon>
        <taxon>Meleagris</taxon>
    </lineage>
</organism>
<evidence type="ECO:0000256" key="3">
    <source>
        <dbReference type="ARBA" id="ARBA00011881"/>
    </source>
</evidence>
<reference evidence="12" key="3">
    <citation type="submission" date="2025-09" db="UniProtKB">
        <authorList>
            <consortium name="Ensembl"/>
        </authorList>
    </citation>
    <scope>IDENTIFICATION</scope>
</reference>
<comment type="similarity">
    <text evidence="2 10">Belongs to the avidin/streptavidin family.</text>
</comment>
<dbReference type="InterPro" id="IPR005469">
    <property type="entry name" value="Avidin"/>
</dbReference>
<gene>
    <name evidence="12" type="primary">LOC100539381</name>
</gene>
<evidence type="ECO:0000313" key="12">
    <source>
        <dbReference type="Ensembl" id="ENSMGAP00000030400.1"/>
    </source>
</evidence>
<dbReference type="Pfam" id="PF01382">
    <property type="entry name" value="Avidin"/>
    <property type="match status" value="1"/>
</dbReference>
<keyword evidence="13" id="KW-1185">Reference proteome</keyword>
<comment type="subunit">
    <text evidence="3 10">Homotetramer.</text>
</comment>
<evidence type="ECO:0000256" key="10">
    <source>
        <dbReference type="RuleBase" id="RU369114"/>
    </source>
</evidence>
<name>A0A803YF53_MELGA</name>
<dbReference type="Bgee" id="ENSMGAG00000001978">
    <property type="expression patterns" value="Expressed in bursa of Fabricius and 16 other cell types or tissues"/>
</dbReference>
<dbReference type="AlphaFoldDB" id="A0A803YF53"/>
<dbReference type="PROSITE" id="PS00577">
    <property type="entry name" value="AVIDIN_1"/>
    <property type="match status" value="1"/>
</dbReference>
<proteinExistence type="inferred from homology"/>
<dbReference type="InterPro" id="IPR051764">
    <property type="entry name" value="Avidin/Streptavidin-rel"/>
</dbReference>
<keyword evidence="7 10" id="KW-0325">Glycoprotein</keyword>
<dbReference type="SUPFAM" id="SSF50876">
    <property type="entry name" value="Avidin/streptavidin"/>
    <property type="match status" value="1"/>
</dbReference>
<keyword evidence="5 10" id="KW-0732">Signal</keyword>
<evidence type="ECO:0000256" key="1">
    <source>
        <dbReference type="ARBA" id="ARBA00004613"/>
    </source>
</evidence>
<comment type="subcellular location">
    <subcellularLocation>
        <location evidence="1 10">Secreted</location>
    </subcellularLocation>
</comment>
<protein>
    <recommendedName>
        <fullName evidence="10">Avidin</fullName>
    </recommendedName>
</protein>
<dbReference type="InterPro" id="IPR017889">
    <property type="entry name" value="Avidin-like_CS"/>
</dbReference>
<dbReference type="InterPro" id="IPR036896">
    <property type="entry name" value="Avidin-like_sf"/>
</dbReference>